<accession>A0A1M6K8N3</accession>
<evidence type="ECO:0000313" key="2">
    <source>
        <dbReference type="Proteomes" id="UP000184432"/>
    </source>
</evidence>
<name>A0A1M6K8N3_9FLAO</name>
<protein>
    <submittedName>
        <fullName evidence="1">Uncharacterized protein</fullName>
    </submittedName>
</protein>
<dbReference type="RefSeq" id="WP_073320645.1">
    <property type="nucleotide sequence ID" value="NZ_FQYP01000010.1"/>
</dbReference>
<dbReference type="Proteomes" id="UP000184432">
    <property type="component" value="Unassembled WGS sequence"/>
</dbReference>
<dbReference type="OrthoDB" id="1164718at2"/>
<dbReference type="STRING" id="570521.SAMN04488508_110135"/>
<dbReference type="AlphaFoldDB" id="A0A1M6K8N3"/>
<reference evidence="2" key="1">
    <citation type="submission" date="2016-11" db="EMBL/GenBank/DDBJ databases">
        <authorList>
            <person name="Varghese N."/>
            <person name="Submissions S."/>
        </authorList>
    </citation>
    <scope>NUCLEOTIDE SEQUENCE [LARGE SCALE GENOMIC DNA]</scope>
    <source>
        <strain evidence="2">DSM 22623</strain>
    </source>
</reference>
<evidence type="ECO:0000313" key="1">
    <source>
        <dbReference type="EMBL" id="SHJ55336.1"/>
    </source>
</evidence>
<dbReference type="EMBL" id="FQYP01000010">
    <property type="protein sequence ID" value="SHJ55336.1"/>
    <property type="molecule type" value="Genomic_DNA"/>
</dbReference>
<gene>
    <name evidence="1" type="ORF">SAMN04488508_110135</name>
</gene>
<organism evidence="1 2">
    <name type="scientific">Aquimarina spongiae</name>
    <dbReference type="NCBI Taxonomy" id="570521"/>
    <lineage>
        <taxon>Bacteria</taxon>
        <taxon>Pseudomonadati</taxon>
        <taxon>Bacteroidota</taxon>
        <taxon>Flavobacteriia</taxon>
        <taxon>Flavobacteriales</taxon>
        <taxon>Flavobacteriaceae</taxon>
        <taxon>Aquimarina</taxon>
    </lineage>
</organism>
<sequence>MHKLKKSQIYEDHDEVKDVFTLLEKNMNCTNTIIDQIDYLLENKHLPDSILKILTSLRNTCAVNIMNIARLTQ</sequence>
<keyword evidence="2" id="KW-1185">Reference proteome</keyword>
<proteinExistence type="predicted"/>